<name>A0ABV5CL36_9ACTN</name>
<dbReference type="EMBL" id="JBCGDC010000011">
    <property type="protein sequence ID" value="MFB6392707.1"/>
    <property type="molecule type" value="Genomic_DNA"/>
</dbReference>
<dbReference type="RefSeq" id="WP_375733424.1">
    <property type="nucleotide sequence ID" value="NZ_JBCGDC010000011.1"/>
</dbReference>
<evidence type="ECO:0000313" key="5">
    <source>
        <dbReference type="EMBL" id="MFB6392707.1"/>
    </source>
</evidence>
<evidence type="ECO:0000256" key="1">
    <source>
        <dbReference type="ARBA" id="ARBA00022729"/>
    </source>
</evidence>
<dbReference type="InterPro" id="IPR029050">
    <property type="entry name" value="Immunoprotect_excell_Ig-like"/>
</dbReference>
<evidence type="ECO:0000256" key="2">
    <source>
        <dbReference type="SAM" id="MobiDB-lite"/>
    </source>
</evidence>
<dbReference type="PROSITE" id="PS51257">
    <property type="entry name" value="PROKAR_LIPOPROTEIN"/>
    <property type="match status" value="1"/>
</dbReference>
<accession>A0ABV5CL36</accession>
<evidence type="ECO:0000313" key="6">
    <source>
        <dbReference type="Proteomes" id="UP001582793"/>
    </source>
</evidence>
<comment type="caution">
    <text evidence="5">The sequence shown here is derived from an EMBL/GenBank/DDBJ whole genome shotgun (WGS) entry which is preliminary data.</text>
</comment>
<dbReference type="Gene3D" id="2.60.40.1240">
    <property type="match status" value="1"/>
</dbReference>
<dbReference type="InterPro" id="IPR029051">
    <property type="entry name" value="DUF4352"/>
</dbReference>
<proteinExistence type="predicted"/>
<evidence type="ECO:0000259" key="4">
    <source>
        <dbReference type="Pfam" id="PF11611"/>
    </source>
</evidence>
<evidence type="ECO:0000256" key="3">
    <source>
        <dbReference type="SAM" id="SignalP"/>
    </source>
</evidence>
<feature type="domain" description="DUF4352" evidence="4">
    <location>
        <begin position="71"/>
        <end position="182"/>
    </location>
</feature>
<sequence>MKNKLTLAGVAALAVFMLACSADGIDSDVSGSSGEGGAPAGAVASGEPNPDTSEAPKTLEQKVGDTIEVSNDSQAIKYTVTKTQQKSGTQFIKPDYGVYLLAYLEVNVTKGNTYVCSCELSFIGPDGTVYESTFTVLDGVQLFESADVAAGQKKAGWVPFDVPKNAVKGGKIQLKVTNFLSEDQYAYWVL</sequence>
<organism evidence="5 6">
    <name type="scientific">Polymorphospora lycopeni</name>
    <dbReference type="NCBI Taxonomy" id="3140240"/>
    <lineage>
        <taxon>Bacteria</taxon>
        <taxon>Bacillati</taxon>
        <taxon>Actinomycetota</taxon>
        <taxon>Actinomycetes</taxon>
        <taxon>Micromonosporales</taxon>
        <taxon>Micromonosporaceae</taxon>
        <taxon>Polymorphospora</taxon>
    </lineage>
</organism>
<dbReference type="Pfam" id="PF11611">
    <property type="entry name" value="DUF4352"/>
    <property type="match status" value="1"/>
</dbReference>
<reference evidence="5 6" key="1">
    <citation type="submission" date="2024-04" db="EMBL/GenBank/DDBJ databases">
        <title>Polymorphospora sp. isolated from Baiyangdian Lake in Xiong'an New Area.</title>
        <authorList>
            <person name="Zhang X."/>
            <person name="Liu J."/>
        </authorList>
    </citation>
    <scope>NUCLEOTIDE SEQUENCE [LARGE SCALE GENOMIC DNA]</scope>
    <source>
        <strain evidence="5 6">2-325</strain>
    </source>
</reference>
<feature type="signal peptide" evidence="3">
    <location>
        <begin position="1"/>
        <end position="22"/>
    </location>
</feature>
<protein>
    <submittedName>
        <fullName evidence="5">DUF4352 domain-containing protein</fullName>
    </submittedName>
</protein>
<keyword evidence="1 3" id="KW-0732">Signal</keyword>
<feature type="region of interest" description="Disordered" evidence="2">
    <location>
        <begin position="30"/>
        <end position="56"/>
    </location>
</feature>
<dbReference type="Proteomes" id="UP001582793">
    <property type="component" value="Unassembled WGS sequence"/>
</dbReference>
<feature type="chain" id="PRO_5046711848" evidence="3">
    <location>
        <begin position="23"/>
        <end position="190"/>
    </location>
</feature>
<gene>
    <name evidence="5" type="ORF">AAFH96_06245</name>
</gene>
<keyword evidence="6" id="KW-1185">Reference proteome</keyword>